<gene>
    <name evidence="1" type="ORF">LCGC14_2466800</name>
</gene>
<comment type="caution">
    <text evidence="1">The sequence shown here is derived from an EMBL/GenBank/DDBJ whole genome shotgun (WGS) entry which is preliminary data.</text>
</comment>
<dbReference type="EMBL" id="LAZR01038533">
    <property type="protein sequence ID" value="KKL19308.1"/>
    <property type="molecule type" value="Genomic_DNA"/>
</dbReference>
<proteinExistence type="predicted"/>
<feature type="non-terminal residue" evidence="1">
    <location>
        <position position="101"/>
    </location>
</feature>
<accession>A0A0F9E5K8</accession>
<protein>
    <submittedName>
        <fullName evidence="1">Uncharacterized protein</fullName>
    </submittedName>
</protein>
<reference evidence="1" key="1">
    <citation type="journal article" date="2015" name="Nature">
        <title>Complex archaea that bridge the gap between prokaryotes and eukaryotes.</title>
        <authorList>
            <person name="Spang A."/>
            <person name="Saw J.H."/>
            <person name="Jorgensen S.L."/>
            <person name="Zaremba-Niedzwiedzka K."/>
            <person name="Martijn J."/>
            <person name="Lind A.E."/>
            <person name="van Eijk R."/>
            <person name="Schleper C."/>
            <person name="Guy L."/>
            <person name="Ettema T.J."/>
        </authorList>
    </citation>
    <scope>NUCLEOTIDE SEQUENCE</scope>
</reference>
<dbReference type="AlphaFoldDB" id="A0A0F9E5K8"/>
<organism evidence="1">
    <name type="scientific">marine sediment metagenome</name>
    <dbReference type="NCBI Taxonomy" id="412755"/>
    <lineage>
        <taxon>unclassified sequences</taxon>
        <taxon>metagenomes</taxon>
        <taxon>ecological metagenomes</taxon>
    </lineage>
</organism>
<name>A0A0F9E5K8_9ZZZZ</name>
<sequence>MRKIGACHYCGAFVGIGAHQHREESKEPEVDSYTKSAEIAGKLLKHMEEAGCKLSTVTLYHDGSGHFRVYKEDEKVAYELLHLRLPEAHFYRHGADSRQGV</sequence>
<evidence type="ECO:0000313" key="1">
    <source>
        <dbReference type="EMBL" id="KKL19308.1"/>
    </source>
</evidence>